<sequence length="281" mass="31280">MFADVRNQRRLEQTLLFISLLVLSLIWLTPFATVVMSAIRSQGDLLSRGVFSWPKAIAWKNFSDAWNTGDFSIYFRNSLLLIFLKVPLGIFIAALAAYPLAKMRFRFSGAIFIFFLAGLAVPVQVTLQPLLVMMKQLGIANSIFALIPPYVAFGLPFQIFVLRGFFRLIPSELLEAARLDGASEWTAFLRVMVPLSVPALATLCIIDVLNTWNEFLIALVLISAKESRTVPVGLLQFQGEYSSQYTLLMAGILISIIPVIVIFIFLQRYFVAGLTSGAVKG</sequence>
<feature type="transmembrane region" description="Helical" evidence="7">
    <location>
        <begin position="15"/>
        <end position="39"/>
    </location>
</feature>
<dbReference type="SUPFAM" id="SSF161098">
    <property type="entry name" value="MetI-like"/>
    <property type="match status" value="1"/>
</dbReference>
<keyword evidence="3" id="KW-1003">Cell membrane</keyword>
<keyword evidence="10" id="KW-1185">Reference proteome</keyword>
<comment type="similarity">
    <text evidence="7">Belongs to the binding-protein-dependent transport system permease family.</text>
</comment>
<feature type="transmembrane region" description="Helical" evidence="7">
    <location>
        <begin position="187"/>
        <end position="209"/>
    </location>
</feature>
<keyword evidence="2 7" id="KW-0813">Transport</keyword>
<organism evidence="9 10">
    <name type="scientific">Kaistia geumhonensis</name>
    <dbReference type="NCBI Taxonomy" id="410839"/>
    <lineage>
        <taxon>Bacteria</taxon>
        <taxon>Pseudomonadati</taxon>
        <taxon>Pseudomonadota</taxon>
        <taxon>Alphaproteobacteria</taxon>
        <taxon>Hyphomicrobiales</taxon>
        <taxon>Kaistiaceae</taxon>
        <taxon>Kaistia</taxon>
    </lineage>
</organism>
<evidence type="ECO:0000313" key="9">
    <source>
        <dbReference type="EMBL" id="MDQ0516286.1"/>
    </source>
</evidence>
<dbReference type="PANTHER" id="PTHR43744:SF12">
    <property type="entry name" value="ABC TRANSPORTER PERMEASE PROTEIN MG189-RELATED"/>
    <property type="match status" value="1"/>
</dbReference>
<dbReference type="PANTHER" id="PTHR43744">
    <property type="entry name" value="ABC TRANSPORTER PERMEASE PROTEIN MG189-RELATED-RELATED"/>
    <property type="match status" value="1"/>
</dbReference>
<evidence type="ECO:0000256" key="5">
    <source>
        <dbReference type="ARBA" id="ARBA00022989"/>
    </source>
</evidence>
<reference evidence="9 10" key="1">
    <citation type="submission" date="2023-07" db="EMBL/GenBank/DDBJ databases">
        <title>Genomic Encyclopedia of Type Strains, Phase IV (KMG-IV): sequencing the most valuable type-strain genomes for metagenomic binning, comparative biology and taxonomic classification.</title>
        <authorList>
            <person name="Goeker M."/>
        </authorList>
    </citation>
    <scope>NUCLEOTIDE SEQUENCE [LARGE SCALE GENOMIC DNA]</scope>
    <source>
        <strain evidence="9 10">B1-1</strain>
    </source>
</reference>
<keyword evidence="6 7" id="KW-0472">Membrane</keyword>
<evidence type="ECO:0000256" key="7">
    <source>
        <dbReference type="RuleBase" id="RU363032"/>
    </source>
</evidence>
<protein>
    <submittedName>
        <fullName evidence="9">Raffinose/stachyose/melibiose transport system permease protein</fullName>
    </submittedName>
</protein>
<dbReference type="RefSeq" id="WP_266279798.1">
    <property type="nucleotide sequence ID" value="NZ_JAPKNF010000001.1"/>
</dbReference>
<evidence type="ECO:0000259" key="8">
    <source>
        <dbReference type="PROSITE" id="PS50928"/>
    </source>
</evidence>
<dbReference type="InterPro" id="IPR035906">
    <property type="entry name" value="MetI-like_sf"/>
</dbReference>
<keyword evidence="5 7" id="KW-1133">Transmembrane helix</keyword>
<evidence type="ECO:0000256" key="3">
    <source>
        <dbReference type="ARBA" id="ARBA00022475"/>
    </source>
</evidence>
<keyword evidence="4 7" id="KW-0812">Transmembrane</keyword>
<feature type="transmembrane region" description="Helical" evidence="7">
    <location>
        <begin position="79"/>
        <end position="98"/>
    </location>
</feature>
<name>A0ABU0M5S0_9HYPH</name>
<evidence type="ECO:0000256" key="6">
    <source>
        <dbReference type="ARBA" id="ARBA00023136"/>
    </source>
</evidence>
<feature type="transmembrane region" description="Helical" evidence="7">
    <location>
        <begin position="245"/>
        <end position="266"/>
    </location>
</feature>
<dbReference type="Gene3D" id="1.10.3720.10">
    <property type="entry name" value="MetI-like"/>
    <property type="match status" value="1"/>
</dbReference>
<evidence type="ECO:0000256" key="2">
    <source>
        <dbReference type="ARBA" id="ARBA00022448"/>
    </source>
</evidence>
<evidence type="ECO:0000313" key="10">
    <source>
        <dbReference type="Proteomes" id="UP001223743"/>
    </source>
</evidence>
<proteinExistence type="inferred from homology"/>
<dbReference type="Pfam" id="PF00528">
    <property type="entry name" value="BPD_transp_1"/>
    <property type="match status" value="1"/>
</dbReference>
<dbReference type="InterPro" id="IPR000515">
    <property type="entry name" value="MetI-like"/>
</dbReference>
<dbReference type="PROSITE" id="PS50928">
    <property type="entry name" value="ABC_TM1"/>
    <property type="match status" value="1"/>
</dbReference>
<feature type="transmembrane region" description="Helical" evidence="7">
    <location>
        <begin position="143"/>
        <end position="166"/>
    </location>
</feature>
<accession>A0ABU0M5S0</accession>
<feature type="transmembrane region" description="Helical" evidence="7">
    <location>
        <begin position="110"/>
        <end position="131"/>
    </location>
</feature>
<comment type="subcellular location">
    <subcellularLocation>
        <location evidence="1 7">Cell membrane</location>
        <topology evidence="1 7">Multi-pass membrane protein</topology>
    </subcellularLocation>
</comment>
<comment type="caution">
    <text evidence="9">The sequence shown here is derived from an EMBL/GenBank/DDBJ whole genome shotgun (WGS) entry which is preliminary data.</text>
</comment>
<dbReference type="EMBL" id="JAUSWJ010000001">
    <property type="protein sequence ID" value="MDQ0516286.1"/>
    <property type="molecule type" value="Genomic_DNA"/>
</dbReference>
<dbReference type="Proteomes" id="UP001223743">
    <property type="component" value="Unassembled WGS sequence"/>
</dbReference>
<evidence type="ECO:0000256" key="1">
    <source>
        <dbReference type="ARBA" id="ARBA00004651"/>
    </source>
</evidence>
<feature type="domain" description="ABC transmembrane type-1" evidence="8">
    <location>
        <begin position="75"/>
        <end position="266"/>
    </location>
</feature>
<dbReference type="CDD" id="cd06261">
    <property type="entry name" value="TM_PBP2"/>
    <property type="match status" value="1"/>
</dbReference>
<gene>
    <name evidence="9" type="ORF">QO015_001899</name>
</gene>
<evidence type="ECO:0000256" key="4">
    <source>
        <dbReference type="ARBA" id="ARBA00022692"/>
    </source>
</evidence>